<dbReference type="Gene3D" id="1.20.1640.10">
    <property type="entry name" value="Multidrug efflux transporter AcrB transmembrane domain"/>
    <property type="match status" value="2"/>
</dbReference>
<feature type="transmembrane region" description="Helical" evidence="1">
    <location>
        <begin position="392"/>
        <end position="413"/>
    </location>
</feature>
<evidence type="ECO:0000313" key="3">
    <source>
        <dbReference type="Proteomes" id="UP000295554"/>
    </source>
</evidence>
<dbReference type="Proteomes" id="UP000295554">
    <property type="component" value="Unassembled WGS sequence"/>
</dbReference>
<dbReference type="InterPro" id="IPR001036">
    <property type="entry name" value="Acrflvin-R"/>
</dbReference>
<dbReference type="AlphaFoldDB" id="A0A4R5LSB0"/>
<feature type="transmembrane region" description="Helical" evidence="1">
    <location>
        <begin position="894"/>
        <end position="914"/>
    </location>
</feature>
<dbReference type="Gene3D" id="3.30.70.1320">
    <property type="entry name" value="Multidrug efflux transporter AcrB pore domain like"/>
    <property type="match status" value="1"/>
</dbReference>
<dbReference type="PANTHER" id="PTHR32063">
    <property type="match status" value="1"/>
</dbReference>
<dbReference type="GO" id="GO:0005886">
    <property type="term" value="C:plasma membrane"/>
    <property type="evidence" value="ECO:0007669"/>
    <property type="project" value="TreeGrafter"/>
</dbReference>
<keyword evidence="1" id="KW-0812">Transmembrane</keyword>
<feature type="transmembrane region" description="Helical" evidence="1">
    <location>
        <begin position="434"/>
        <end position="456"/>
    </location>
</feature>
<name>A0A4R5LSB0_9GAMM</name>
<dbReference type="PANTHER" id="PTHR32063:SF18">
    <property type="entry name" value="CATION EFFLUX SYSTEM PROTEIN"/>
    <property type="match status" value="1"/>
</dbReference>
<evidence type="ECO:0000313" key="2">
    <source>
        <dbReference type="EMBL" id="TDG13740.1"/>
    </source>
</evidence>
<keyword evidence="1" id="KW-1133">Transmembrane helix</keyword>
<gene>
    <name evidence="2" type="ORF">E2F43_09490</name>
</gene>
<dbReference type="Gene3D" id="3.30.70.1430">
    <property type="entry name" value="Multidrug efflux transporter AcrB pore domain"/>
    <property type="match status" value="2"/>
</dbReference>
<dbReference type="PRINTS" id="PR00702">
    <property type="entry name" value="ACRIFLAVINRP"/>
</dbReference>
<comment type="caution">
    <text evidence="2">The sequence shown here is derived from an EMBL/GenBank/DDBJ whole genome shotgun (WGS) entry which is preliminary data.</text>
</comment>
<feature type="transmembrane region" description="Helical" evidence="1">
    <location>
        <begin position="965"/>
        <end position="985"/>
    </location>
</feature>
<dbReference type="SUPFAM" id="SSF82714">
    <property type="entry name" value="Multidrug efflux transporter AcrB TolC docking domain, DN and DC subdomains"/>
    <property type="match status" value="2"/>
</dbReference>
<feature type="transmembrane region" description="Helical" evidence="1">
    <location>
        <begin position="868"/>
        <end position="887"/>
    </location>
</feature>
<feature type="transmembrane region" description="Helical" evidence="1">
    <location>
        <begin position="462"/>
        <end position="493"/>
    </location>
</feature>
<dbReference type="GO" id="GO:0042910">
    <property type="term" value="F:xenobiotic transmembrane transporter activity"/>
    <property type="evidence" value="ECO:0007669"/>
    <property type="project" value="TreeGrafter"/>
</dbReference>
<dbReference type="Pfam" id="PF00873">
    <property type="entry name" value="ACR_tran"/>
    <property type="match status" value="1"/>
</dbReference>
<dbReference type="EMBL" id="SMSE01000002">
    <property type="protein sequence ID" value="TDG13740.1"/>
    <property type="molecule type" value="Genomic_DNA"/>
</dbReference>
<dbReference type="SUPFAM" id="SSF82693">
    <property type="entry name" value="Multidrug efflux transporter AcrB pore domain, PN1, PN2, PC1 and PC2 subdomains"/>
    <property type="match status" value="2"/>
</dbReference>
<feature type="transmembrane region" description="Helical" evidence="1">
    <location>
        <begin position="338"/>
        <end position="355"/>
    </location>
</feature>
<feature type="transmembrane region" description="Helical" evidence="1">
    <location>
        <begin position="991"/>
        <end position="1013"/>
    </location>
</feature>
<dbReference type="RefSeq" id="WP_133212006.1">
    <property type="nucleotide sequence ID" value="NZ_SMSE01000002.1"/>
</dbReference>
<feature type="transmembrane region" description="Helical" evidence="1">
    <location>
        <begin position="362"/>
        <end position="380"/>
    </location>
</feature>
<dbReference type="SUPFAM" id="SSF82866">
    <property type="entry name" value="Multidrug efflux transporter AcrB transmembrane domain"/>
    <property type="match status" value="2"/>
</dbReference>
<accession>A0A4R5LSB0</accession>
<dbReference type="OrthoDB" id="9757940at2"/>
<keyword evidence="1" id="KW-0472">Membrane</keyword>
<keyword evidence="3" id="KW-1185">Reference proteome</keyword>
<feature type="transmembrane region" description="Helical" evidence="1">
    <location>
        <begin position="12"/>
        <end position="28"/>
    </location>
</feature>
<dbReference type="Gene3D" id="3.30.70.1440">
    <property type="entry name" value="Multidrug efflux transporter AcrB pore domain"/>
    <property type="match status" value="1"/>
</dbReference>
<dbReference type="Gene3D" id="3.30.2090.10">
    <property type="entry name" value="Multidrug efflux transporter AcrB TolC docking domain, DN and DC subdomains"/>
    <property type="match status" value="2"/>
</dbReference>
<sequence length="1038" mass="112805">MFARYIYRHPRYFALIMICVVAVGLNSFQNIPRQEEPTLTNFAGTVTTFYPGATPDRVEALVTKPLEDQLRRISEVDKLESTSSSGVSFINIRLLDTLANDELERVWSEVRDAMSDAATQFPTGVIEPSFDNDRLRSFTAIVAISADPGTEVPLALISRIGEEFADRARNLDGTKFVEIFGEPLEEIRVEIDEDALVARGLSLQQVSAALRAADAKVSSGRASGDRTDMLIELAGDFDSLTRIRDVIVVTSTGGSATRISDLGRVYKAAVTPPPTLALIQGRPGVLVGVAMENGRQVDRWADSFQQLLDDFSAGAPESLRFEKTFDQSLYAESRLIDVSKNLAIGIVLVIMVLLFTLGWRAAVVVAVILPLCGLISVVVMERTGLALHQMSITGLIVALGLLVDGSIVMTDEIRKRLLQGQQPIKAIASAVERLRIPLIASAVTTILAFMPIAIMPGPAGDFIGAVATAVIIMLITSTLLAIVITPVLAAWVLPRTAEASAHWYTGGMASGRMGNALVKAMDWSLRHPLAAVALALALPVTGFLSFPTLTAQFFPGTDRDQMYIQVKLADGRSIYDTRALVERLDQRLRNDPMIRRVDWTLGESAPAFYYNMYRSREGIPSWAEALIITNDQRATDDLIRSLQVELDRDYPQARIIVRGIYQGPPVTAPLEIEIHGANLRVLQRLGEEYRFRMEQTPHVIHTTTTLIGGAPKVVFHLDEERLRLANLQLTDAAAALNDSLRGQVGGEVLEGTERLPVRVRLSEAEWSTPDQIADIRLPIGRHPGSAAAGLPLNALGKPALEPSQSPITRINGQRVNTVQGYITRGVLPEEALKLLMADLQSNPIDMPPGYNMVYGGDTEERAKVVNKIMAPMGLILSALMATIVLTFNSWRLSAVALLVCVCSLGLSLLSLAVFQYPFGIMSLIGVIGSIGVSINAAIIIMTALQQNTSAMQGDALAVRSVVMDSSRHIVSTTLTTFGGFLPLILEGSQFWPPFAMAIAGGVLLSTIISFFLVPPMFLLCVRMANPLSLLQRLGSRTA</sequence>
<organism evidence="2 3">
    <name type="scientific">Seongchinamella unica</name>
    <dbReference type="NCBI Taxonomy" id="2547392"/>
    <lineage>
        <taxon>Bacteria</taxon>
        <taxon>Pseudomonadati</taxon>
        <taxon>Pseudomonadota</taxon>
        <taxon>Gammaproteobacteria</taxon>
        <taxon>Cellvibrionales</taxon>
        <taxon>Halieaceae</taxon>
        <taxon>Seongchinamella</taxon>
    </lineage>
</organism>
<reference evidence="2 3" key="1">
    <citation type="submission" date="2019-03" db="EMBL/GenBank/DDBJ databases">
        <title>Seongchinamella monodicae gen. nov., sp. nov., a novel member of the Gammaproteobacteria isolated from a tidal mudflat of beach.</title>
        <authorList>
            <person name="Yang H.G."/>
            <person name="Kang J.W."/>
            <person name="Lee S.D."/>
        </authorList>
    </citation>
    <scope>NUCLEOTIDE SEQUENCE [LARGE SCALE GENOMIC DNA]</scope>
    <source>
        <strain evidence="2 3">GH4-78</strain>
    </source>
</reference>
<proteinExistence type="predicted"/>
<evidence type="ECO:0000256" key="1">
    <source>
        <dbReference type="SAM" id="Phobius"/>
    </source>
</evidence>
<feature type="transmembrane region" description="Helical" evidence="1">
    <location>
        <begin position="529"/>
        <end position="549"/>
    </location>
</feature>
<protein>
    <submittedName>
        <fullName evidence="2">Efflux RND transporter permease subunit</fullName>
    </submittedName>
</protein>
<dbReference type="InterPro" id="IPR027463">
    <property type="entry name" value="AcrB_DN_DC_subdom"/>
</dbReference>
<feature type="transmembrane region" description="Helical" evidence="1">
    <location>
        <begin position="920"/>
        <end position="944"/>
    </location>
</feature>